<protein>
    <submittedName>
        <fullName evidence="2">Uncharacterized protein</fullName>
    </submittedName>
</protein>
<feature type="region of interest" description="Disordered" evidence="1">
    <location>
        <begin position="101"/>
        <end position="135"/>
    </location>
</feature>
<reference evidence="2 3" key="1">
    <citation type="submission" date="2019-06" db="EMBL/GenBank/DDBJ databases">
        <title>Draft genomes of female and male turbot (Scophthalmus maximus).</title>
        <authorList>
            <person name="Xu H."/>
            <person name="Xu X.-W."/>
            <person name="Shao C."/>
            <person name="Chen S."/>
        </authorList>
    </citation>
    <scope>NUCLEOTIDE SEQUENCE [LARGE SCALE GENOMIC DNA]</scope>
    <source>
        <strain evidence="2">Ysfricsl-2016a</strain>
        <tissue evidence="2">Blood</tissue>
    </source>
</reference>
<dbReference type="AlphaFoldDB" id="A0A6A4THT1"/>
<feature type="compositionally biased region" description="Basic and acidic residues" evidence="1">
    <location>
        <begin position="115"/>
        <end position="129"/>
    </location>
</feature>
<sequence length="135" mass="15465">MGDDSLASSPMNGRRPSGTKSYICQRFRKRKYSNGNRKAVNHKPKLMSTTELLTINPFNLSIRHWKYYTLLFLCMGEKEKKKKERELVPCALLEPDATSAAGNLSPSCCTRRHDRSPTAEARRDSRHVDSLLTRH</sequence>
<evidence type="ECO:0000313" key="3">
    <source>
        <dbReference type="Proteomes" id="UP000438429"/>
    </source>
</evidence>
<proteinExistence type="predicted"/>
<organism evidence="2 3">
    <name type="scientific">Scophthalmus maximus</name>
    <name type="common">Turbot</name>
    <name type="synonym">Psetta maxima</name>
    <dbReference type="NCBI Taxonomy" id="52904"/>
    <lineage>
        <taxon>Eukaryota</taxon>
        <taxon>Metazoa</taxon>
        <taxon>Chordata</taxon>
        <taxon>Craniata</taxon>
        <taxon>Vertebrata</taxon>
        <taxon>Euteleostomi</taxon>
        <taxon>Actinopterygii</taxon>
        <taxon>Neopterygii</taxon>
        <taxon>Teleostei</taxon>
        <taxon>Neoteleostei</taxon>
        <taxon>Acanthomorphata</taxon>
        <taxon>Carangaria</taxon>
        <taxon>Pleuronectiformes</taxon>
        <taxon>Pleuronectoidei</taxon>
        <taxon>Scophthalmidae</taxon>
        <taxon>Scophthalmus</taxon>
    </lineage>
</organism>
<feature type="compositionally biased region" description="Polar residues" evidence="1">
    <location>
        <begin position="1"/>
        <end position="11"/>
    </location>
</feature>
<name>A0A6A4THT1_SCOMX</name>
<comment type="caution">
    <text evidence="2">The sequence shown here is derived from an EMBL/GenBank/DDBJ whole genome shotgun (WGS) entry which is preliminary data.</text>
</comment>
<evidence type="ECO:0000313" key="2">
    <source>
        <dbReference type="EMBL" id="KAF0044409.1"/>
    </source>
</evidence>
<feature type="region of interest" description="Disordered" evidence="1">
    <location>
        <begin position="1"/>
        <end position="20"/>
    </location>
</feature>
<dbReference type="EMBL" id="VEVO01000003">
    <property type="protein sequence ID" value="KAF0044409.1"/>
    <property type="molecule type" value="Genomic_DNA"/>
</dbReference>
<dbReference type="Proteomes" id="UP000438429">
    <property type="component" value="Unassembled WGS sequence"/>
</dbReference>
<accession>A0A6A4THT1</accession>
<gene>
    <name evidence="2" type="ORF">F2P81_003567</name>
</gene>
<evidence type="ECO:0000256" key="1">
    <source>
        <dbReference type="SAM" id="MobiDB-lite"/>
    </source>
</evidence>